<sequence length="362" mass="39004">MTYQSKFSKKFLALTLSAAIVGGAVVPAITSAAGFKDVEDGKWYTEAINALSSKSIINGIDGNFFKPADNMTKAEAVKMIAVAKGLKIEDVKAPGFSDVKEGQWFYKYVAAAKEAGIVKGDGTGKFDPNKKIDRAEMASLLVSAYNLDAKDAKINFTDVQASDWFYDEVQALVASGLTNGTSEKTFSPKKSLNRAEGAQFIYRAVNKEAADKVAAEKTAQFIYDVNIIKGEGNLAEKFAELKYEAFDKLTEAQQTEVAKLFLLKKGDTTFKTVDEITTAVDTAIKSYNELVGAVNKAANATEMKTSLQAIGTLFNIEVTDEMTDTVLKAKPENGFTTVKEMIALLQPAADAGTNTDTNTAAE</sequence>
<protein>
    <recommendedName>
        <fullName evidence="2">SLH domain-containing protein</fullName>
    </recommendedName>
</protein>
<comment type="caution">
    <text evidence="3">The sequence shown here is derived from an EMBL/GenBank/DDBJ whole genome shotgun (WGS) entry which is preliminary data.</text>
</comment>
<dbReference type="InterPro" id="IPR051465">
    <property type="entry name" value="Cell_Envelope_Struct_Comp"/>
</dbReference>
<feature type="domain" description="SLH" evidence="2">
    <location>
        <begin position="156"/>
        <end position="215"/>
    </location>
</feature>
<gene>
    <name evidence="3" type="ORF">J2S07_000527</name>
</gene>
<dbReference type="RefSeq" id="WP_307148838.1">
    <property type="nucleotide sequence ID" value="NZ_JAUSTU010000002.1"/>
</dbReference>
<proteinExistence type="predicted"/>
<organism evidence="3 4">
    <name type="scientific">Anoxybacillus andreesenii</name>
    <dbReference type="NCBI Taxonomy" id="1325932"/>
    <lineage>
        <taxon>Bacteria</taxon>
        <taxon>Bacillati</taxon>
        <taxon>Bacillota</taxon>
        <taxon>Bacilli</taxon>
        <taxon>Bacillales</taxon>
        <taxon>Anoxybacillaceae</taxon>
        <taxon>Anoxybacillus</taxon>
    </lineage>
</organism>
<dbReference type="PANTHER" id="PTHR43308:SF5">
    <property type="entry name" value="S-LAYER PROTEIN _ PEPTIDOGLYCAN ENDO-BETA-N-ACETYLGLUCOSAMINIDASE"/>
    <property type="match status" value="1"/>
</dbReference>
<feature type="signal peptide" evidence="1">
    <location>
        <begin position="1"/>
        <end position="32"/>
    </location>
</feature>
<dbReference type="InterPro" id="IPR001119">
    <property type="entry name" value="SLH_dom"/>
</dbReference>
<evidence type="ECO:0000313" key="4">
    <source>
        <dbReference type="Proteomes" id="UP001231362"/>
    </source>
</evidence>
<feature type="chain" id="PRO_5045290797" description="SLH domain-containing protein" evidence="1">
    <location>
        <begin position="33"/>
        <end position="362"/>
    </location>
</feature>
<dbReference type="PROSITE" id="PS51272">
    <property type="entry name" value="SLH"/>
    <property type="match status" value="3"/>
</dbReference>
<evidence type="ECO:0000259" key="2">
    <source>
        <dbReference type="PROSITE" id="PS51272"/>
    </source>
</evidence>
<dbReference type="EMBL" id="JAUSTU010000002">
    <property type="protein sequence ID" value="MDQ0154223.1"/>
    <property type="molecule type" value="Genomic_DNA"/>
</dbReference>
<keyword evidence="1" id="KW-0732">Signal</keyword>
<dbReference type="Pfam" id="PF00395">
    <property type="entry name" value="SLH"/>
    <property type="match status" value="3"/>
</dbReference>
<name>A0ABT9UZV3_9BACL</name>
<accession>A0ABT9UZV3</accession>
<feature type="domain" description="SLH" evidence="2">
    <location>
        <begin position="31"/>
        <end position="91"/>
    </location>
</feature>
<reference evidence="3 4" key="1">
    <citation type="submission" date="2023-07" db="EMBL/GenBank/DDBJ databases">
        <title>Genomic Encyclopedia of Type Strains, Phase IV (KMG-IV): sequencing the most valuable type-strain genomes for metagenomic binning, comparative biology and taxonomic classification.</title>
        <authorList>
            <person name="Goeker M."/>
        </authorList>
    </citation>
    <scope>NUCLEOTIDE SEQUENCE [LARGE SCALE GENOMIC DNA]</scope>
    <source>
        <strain evidence="3 4">DSM 23948</strain>
    </source>
</reference>
<feature type="domain" description="SLH" evidence="2">
    <location>
        <begin position="92"/>
        <end position="155"/>
    </location>
</feature>
<dbReference type="PANTHER" id="PTHR43308">
    <property type="entry name" value="OUTER MEMBRANE PROTEIN ALPHA-RELATED"/>
    <property type="match status" value="1"/>
</dbReference>
<evidence type="ECO:0000256" key="1">
    <source>
        <dbReference type="SAM" id="SignalP"/>
    </source>
</evidence>
<evidence type="ECO:0000313" key="3">
    <source>
        <dbReference type="EMBL" id="MDQ0154223.1"/>
    </source>
</evidence>
<dbReference type="Proteomes" id="UP001231362">
    <property type="component" value="Unassembled WGS sequence"/>
</dbReference>
<keyword evidence="4" id="KW-1185">Reference proteome</keyword>